<evidence type="ECO:0000313" key="1">
    <source>
        <dbReference type="EMBL" id="CEK63324.1"/>
    </source>
</evidence>
<sequence>MGVARDWLLQDPPTSLLAKMSALSFPVICNVLKVIAELHIWPPDSAISQVYFEG</sequence>
<name>A0A0B6Z3X1_9EUPU</name>
<accession>A0A0B6Z3X1</accession>
<reference evidence="1" key="1">
    <citation type="submission" date="2014-12" db="EMBL/GenBank/DDBJ databases">
        <title>Insight into the proteome of Arion vulgaris.</title>
        <authorList>
            <person name="Aradska J."/>
            <person name="Bulat T."/>
            <person name="Smidak R."/>
            <person name="Sarate P."/>
            <person name="Gangsoo J."/>
            <person name="Sialana F."/>
            <person name="Bilban M."/>
            <person name="Lubec G."/>
        </authorList>
    </citation>
    <scope>NUCLEOTIDE SEQUENCE</scope>
    <source>
        <tissue evidence="1">Skin</tissue>
    </source>
</reference>
<dbReference type="EMBL" id="HACG01016459">
    <property type="protein sequence ID" value="CEK63324.1"/>
    <property type="molecule type" value="Transcribed_RNA"/>
</dbReference>
<protein>
    <submittedName>
        <fullName evidence="1">Uncharacterized protein</fullName>
    </submittedName>
</protein>
<proteinExistence type="predicted"/>
<organism evidence="1">
    <name type="scientific">Arion vulgaris</name>
    <dbReference type="NCBI Taxonomy" id="1028688"/>
    <lineage>
        <taxon>Eukaryota</taxon>
        <taxon>Metazoa</taxon>
        <taxon>Spiralia</taxon>
        <taxon>Lophotrochozoa</taxon>
        <taxon>Mollusca</taxon>
        <taxon>Gastropoda</taxon>
        <taxon>Heterobranchia</taxon>
        <taxon>Euthyneura</taxon>
        <taxon>Panpulmonata</taxon>
        <taxon>Eupulmonata</taxon>
        <taxon>Stylommatophora</taxon>
        <taxon>Helicina</taxon>
        <taxon>Arionoidea</taxon>
        <taxon>Arionidae</taxon>
        <taxon>Arion</taxon>
    </lineage>
</organism>
<gene>
    <name evidence="1" type="primary">ORF47933</name>
</gene>
<dbReference type="AlphaFoldDB" id="A0A0B6Z3X1"/>